<reference evidence="2 3" key="6">
    <citation type="journal article" date="2011" name="Appl. Environ. Microbiol.">
        <title>Involvement of the azorhizobial chromosome partition gene (parA) in the onset of bacteroid differentiation during Sesbania rostrata stem nodule development.</title>
        <authorList>
            <person name="Liu CT."/>
            <person name="Lee KB."/>
            <person name="Wang YS."/>
            <person name="Peng MH."/>
            <person name="Lee KT."/>
            <person name="Suzuki S."/>
            <person name="Suzuki T."/>
            <person name="Oyaizu H."/>
        </authorList>
    </citation>
    <scope>NUCLEOTIDE SEQUENCE [LARGE SCALE GENOMIC DNA]</scope>
    <source>
        <strain evidence="3">ATCC 43989 / DSM 5975 / JCM 20966 / LMG 6465 / NBRC 14845 / NCIMB 13405 / ORS 571</strain>
    </source>
</reference>
<proteinExistence type="predicted"/>
<evidence type="ECO:0008006" key="4">
    <source>
        <dbReference type="Google" id="ProtNLM"/>
    </source>
</evidence>
<dbReference type="Proteomes" id="UP000000270">
    <property type="component" value="Chromosome"/>
</dbReference>
<gene>
    <name evidence="2" type="ordered locus">AZC_0694</name>
</gene>
<dbReference type="RefSeq" id="WP_012169225.1">
    <property type="nucleotide sequence ID" value="NC_009937.1"/>
</dbReference>
<reference evidence="2 3" key="1">
    <citation type="journal article" date="2007" name="Appl. Environ. Microbiol.">
        <title>Rhizobial factors required for stem nodule maturation and maintenance in Sesbania rostrata-Azorhizobium caulinodans ORS571 symbiosis.</title>
        <authorList>
            <person name="Suzuki S."/>
            <person name="Aono T."/>
            <person name="Lee KB."/>
            <person name="Suzuki T."/>
            <person name="Liu CT."/>
            <person name="Miwa H."/>
            <person name="Wakao S."/>
            <person name="Iki T."/>
            <person name="Oyaizu H."/>
        </authorList>
    </citation>
    <scope>NUCLEOTIDE SEQUENCE [LARGE SCALE GENOMIC DNA]</scope>
    <source>
        <strain evidence="3">ATCC 43989 / DSM 5975 / JCM 20966 / LMG 6465 / NBRC 14845 / NCIMB 13405 / ORS 571</strain>
    </source>
</reference>
<dbReference type="Pfam" id="PF06226">
    <property type="entry name" value="DUF1007"/>
    <property type="match status" value="1"/>
</dbReference>
<feature type="chain" id="PRO_5002724595" description="ABC transporter substrate-binding protein" evidence="1">
    <location>
        <begin position="24"/>
        <end position="211"/>
    </location>
</feature>
<evidence type="ECO:0000313" key="3">
    <source>
        <dbReference type="Proteomes" id="UP000000270"/>
    </source>
</evidence>
<reference evidence="2 3" key="3">
    <citation type="journal article" date="2008" name="BMC Genomics">
        <title>The genome of the versatile nitrogen fixer Azorhizobium caulinodans ORS571.</title>
        <authorList>
            <person name="Lee KB."/>
            <person name="Backer P.D."/>
            <person name="Aono T."/>
            <person name="Liu CT."/>
            <person name="Suzuki S."/>
            <person name="Suzuki T."/>
            <person name="Kaneko T."/>
            <person name="Yamada M."/>
            <person name="Tabata S."/>
            <person name="Kupfer D.M."/>
            <person name="Najar F.Z."/>
            <person name="Wiley G.B."/>
            <person name="Roe B."/>
            <person name="Binnewies T.T."/>
            <person name="Ussery D.W."/>
            <person name="D'Haeze W."/>
            <person name="Herder J.D."/>
            <person name="Gevers D."/>
            <person name="Vereecke D."/>
            <person name="Holsters M."/>
            <person name="Oyaizu H."/>
        </authorList>
    </citation>
    <scope>NUCLEOTIDE SEQUENCE [LARGE SCALE GENOMIC DNA]</scope>
    <source>
        <strain evidence="3">ATCC 43989 / DSM 5975 / JCM 20966 / LMG 6465 / NBRC 14845 / NCIMB 13405 / ORS 571</strain>
    </source>
</reference>
<dbReference type="PROSITE" id="PS51257">
    <property type="entry name" value="PROKAR_LIPOPROTEIN"/>
    <property type="match status" value="1"/>
</dbReference>
<accession>A8IPT9</accession>
<dbReference type="InterPro" id="IPR010412">
    <property type="entry name" value="DUF1007"/>
</dbReference>
<feature type="signal peptide" evidence="1">
    <location>
        <begin position="1"/>
        <end position="23"/>
    </location>
</feature>
<organism evidence="2 3">
    <name type="scientific">Azorhizobium caulinodans (strain ATCC 43989 / DSM 5975 / JCM 20966 / LMG 6465 / NBRC 14845 / NCIMB 13405 / ORS 571)</name>
    <dbReference type="NCBI Taxonomy" id="438753"/>
    <lineage>
        <taxon>Bacteria</taxon>
        <taxon>Pseudomonadati</taxon>
        <taxon>Pseudomonadota</taxon>
        <taxon>Alphaproteobacteria</taxon>
        <taxon>Hyphomicrobiales</taxon>
        <taxon>Xanthobacteraceae</taxon>
        <taxon>Azorhizobium</taxon>
    </lineage>
</organism>
<evidence type="ECO:0000313" key="2">
    <source>
        <dbReference type="EMBL" id="BAF86692.1"/>
    </source>
</evidence>
<sequence length="211" mass="23371">MRQRFAFLLAAALSCLGAGVAEAHPHVWVTMRTTILFDPQGNFVGLRNDWTFDEAFTAFALQGFPKDANGNYAKETLAPLAEVNVTSLKEYDYFAHGKTAKAKMAFKDPVDYSLTFDKDLLTLHFTLPVAKPVPSKGSLTFELYDPTYFVSFDFEEKDPVRLEGAPAGCTFSVVTPSQPQTMQVDESFFTNLTSSSTYGAQYADKILVKCP</sequence>
<dbReference type="eggNOG" id="COG3683">
    <property type="taxonomic scope" value="Bacteria"/>
</dbReference>
<dbReference type="EMBL" id="AP009384">
    <property type="protein sequence ID" value="BAF86692.1"/>
    <property type="molecule type" value="Genomic_DNA"/>
</dbReference>
<dbReference type="KEGG" id="azc:AZC_0694"/>
<keyword evidence="1" id="KW-0732">Signal</keyword>
<dbReference type="AlphaFoldDB" id="A8IPT9"/>
<reference evidence="2 3" key="4">
    <citation type="journal article" date="2009" name="Appl. Environ. Microbiol.">
        <title>Comparative genome-wide transcriptional profiling of Azorhizobium caulinodans ORS571 grown under free-living and symbiotic conditions.</title>
        <authorList>
            <person name="Tsukada S."/>
            <person name="Aono T."/>
            <person name="Akiba N."/>
            <person name="Lee KB."/>
            <person name="Liu CT."/>
            <person name="Toyazaki H."/>
            <person name="Oyaizu H."/>
        </authorList>
    </citation>
    <scope>NUCLEOTIDE SEQUENCE [LARGE SCALE GENOMIC DNA]</scope>
    <source>
        <strain evidence="3">ATCC 43989 / DSM 5975 / JCM 20966 / LMG 6465 / NBRC 14845 / NCIMB 13405 / ORS 571</strain>
    </source>
</reference>
<evidence type="ECO:0000256" key="1">
    <source>
        <dbReference type="SAM" id="SignalP"/>
    </source>
</evidence>
<name>A8IPT9_AZOC5</name>
<reference evidence="2 3" key="5">
    <citation type="journal article" date="2010" name="Appl. Environ. Microbiol.">
        <title>phrR-like gene praR of Azorhizobium caulinodans ORS571 is essential for symbiosis with Sesbania rostrata and is involved in expression of reb genes.</title>
        <authorList>
            <person name="Akiba N."/>
            <person name="Aono T."/>
            <person name="Toyazaki H."/>
            <person name="Sato S."/>
            <person name="Oyaizu H."/>
        </authorList>
    </citation>
    <scope>NUCLEOTIDE SEQUENCE [LARGE SCALE GENOMIC DNA]</scope>
    <source>
        <strain evidence="3">ATCC 43989 / DSM 5975 / JCM 20966 / LMG 6465 / NBRC 14845 / NCIMB 13405 / ORS 571</strain>
    </source>
</reference>
<keyword evidence="3" id="KW-1185">Reference proteome</keyword>
<reference evidence="3" key="2">
    <citation type="submission" date="2007-04" db="EMBL/GenBank/DDBJ databases">
        <title>Complete genome sequence of the nitrogen-fixing bacterium Azorhizobium caulinodans ORS571.</title>
        <authorList>
            <person name="Lee K.B."/>
            <person name="Backer P.D."/>
            <person name="Aono T."/>
            <person name="Liu C.T."/>
            <person name="Suzuki S."/>
            <person name="Suzuki T."/>
            <person name="Kaneko T."/>
            <person name="Yamada M."/>
            <person name="Tabata S."/>
            <person name="Kupfer D.M."/>
            <person name="Najar F.Z."/>
            <person name="Wiley G.B."/>
            <person name="Roe B."/>
            <person name="Binnewies T."/>
            <person name="Ussery D."/>
            <person name="Vereecke D."/>
            <person name="Gevers D."/>
            <person name="Holsters M."/>
            <person name="Oyaizu H."/>
        </authorList>
    </citation>
    <scope>NUCLEOTIDE SEQUENCE [LARGE SCALE GENOMIC DNA]</scope>
    <source>
        <strain evidence="3">ATCC 43989 / DSM 5975 / JCM 20966 / LMG 6465 / NBRC 14845 / NCIMB 13405 / ORS 571</strain>
    </source>
</reference>
<protein>
    <recommendedName>
        <fullName evidence="4">ABC transporter substrate-binding protein</fullName>
    </recommendedName>
</protein>
<dbReference type="HOGENOM" id="CLU_088941_0_1_5"/>
<dbReference type="STRING" id="438753.AZC_0694"/>